<proteinExistence type="predicted"/>
<evidence type="ECO:0000313" key="1">
    <source>
        <dbReference type="EMBL" id="MCX2818773.1"/>
    </source>
</evidence>
<dbReference type="RefSeq" id="WP_266086613.1">
    <property type="nucleotide sequence ID" value="NZ_RKLV01000004.1"/>
</dbReference>
<gene>
    <name evidence="1" type="ORF">EGH25_05335</name>
</gene>
<name>A0A9Q4C3U6_9EURY</name>
<sequence>MENPRTRRDTQFEEILHVVESEGLLGEDMTAKEIHEAVGNDASVSSPHEVATVLGYHTDDPAVEVEEGSPYRYRFG</sequence>
<dbReference type="EMBL" id="RKLV01000004">
    <property type="protein sequence ID" value="MCX2818773.1"/>
    <property type="molecule type" value="Genomic_DNA"/>
</dbReference>
<protein>
    <submittedName>
        <fullName evidence="1">Uncharacterized protein</fullName>
    </submittedName>
</protein>
<comment type="caution">
    <text evidence="1">The sequence shown here is derived from an EMBL/GenBank/DDBJ whole genome shotgun (WGS) entry which is preliminary data.</text>
</comment>
<dbReference type="Proteomes" id="UP001149411">
    <property type="component" value="Unassembled WGS sequence"/>
</dbReference>
<organism evidence="1 2">
    <name type="scientific">Halorutilus salinus</name>
    <dbReference type="NCBI Taxonomy" id="2487751"/>
    <lineage>
        <taxon>Archaea</taxon>
        <taxon>Methanobacteriati</taxon>
        <taxon>Methanobacteriota</taxon>
        <taxon>Stenosarchaea group</taxon>
        <taxon>Halobacteria</taxon>
        <taxon>Halorutilales</taxon>
        <taxon>Halorutilaceae</taxon>
        <taxon>Halorutilus</taxon>
    </lineage>
</organism>
<reference evidence="1" key="1">
    <citation type="submission" date="2022-09" db="EMBL/GenBank/DDBJ databases">
        <title>Haloadaptaus new haloarchaeum isolated from saline soil.</title>
        <authorList>
            <person name="Duran-Viseras A."/>
            <person name="Sanchez-Porro C."/>
            <person name="Ventosa A."/>
        </authorList>
    </citation>
    <scope>NUCLEOTIDE SEQUENCE</scope>
    <source>
        <strain evidence="1">F3-133</strain>
    </source>
</reference>
<keyword evidence="2" id="KW-1185">Reference proteome</keyword>
<dbReference type="AlphaFoldDB" id="A0A9Q4C3U6"/>
<accession>A0A9Q4C3U6</accession>
<evidence type="ECO:0000313" key="2">
    <source>
        <dbReference type="Proteomes" id="UP001149411"/>
    </source>
</evidence>